<evidence type="ECO:0000313" key="18">
    <source>
        <dbReference type="Proteomes" id="UP001497623"/>
    </source>
</evidence>
<feature type="domain" description="N-acetyltransferase" evidence="16">
    <location>
        <begin position="99"/>
        <end position="252"/>
    </location>
</feature>
<evidence type="ECO:0000256" key="5">
    <source>
        <dbReference type="ARBA" id="ARBA00015043"/>
    </source>
</evidence>
<dbReference type="PANTHER" id="PTHR20531">
    <property type="entry name" value="N-ALPHA-ACETYLTRANSFERASE 40"/>
    <property type="match status" value="1"/>
</dbReference>
<evidence type="ECO:0000256" key="14">
    <source>
        <dbReference type="ARBA" id="ARBA00079213"/>
    </source>
</evidence>
<comment type="caution">
    <text evidence="17">The sequence shown here is derived from an EMBL/GenBank/DDBJ whole genome shotgun (WGS) entry which is preliminary data.</text>
</comment>
<comment type="subcellular location">
    <subcellularLocation>
        <location evidence="2">Cytoplasm</location>
    </subcellularLocation>
    <subcellularLocation>
        <location evidence="1">Nucleus</location>
    </subcellularLocation>
</comment>
<keyword evidence="7" id="KW-0808">Transferase</keyword>
<dbReference type="CDD" id="cd04301">
    <property type="entry name" value="NAT_SF"/>
    <property type="match status" value="1"/>
</dbReference>
<feature type="non-terminal residue" evidence="17">
    <location>
        <position position="1"/>
    </location>
</feature>
<keyword evidence="6" id="KW-0963">Cytoplasm</keyword>
<evidence type="ECO:0000256" key="3">
    <source>
        <dbReference type="ARBA" id="ARBA00008870"/>
    </source>
</evidence>
<dbReference type="Proteomes" id="UP001497623">
    <property type="component" value="Unassembled WGS sequence"/>
</dbReference>
<dbReference type="GO" id="GO:1990189">
    <property type="term" value="F:protein N-terminal-serine acetyltransferase activity"/>
    <property type="evidence" value="ECO:0007669"/>
    <property type="project" value="UniProtKB-EC"/>
</dbReference>
<name>A0AAV2PJ75_MEGNR</name>
<dbReference type="Gene3D" id="3.40.630.30">
    <property type="match status" value="1"/>
</dbReference>
<organism evidence="17 18">
    <name type="scientific">Meganyctiphanes norvegica</name>
    <name type="common">Northern krill</name>
    <name type="synonym">Thysanopoda norvegica</name>
    <dbReference type="NCBI Taxonomy" id="48144"/>
    <lineage>
        <taxon>Eukaryota</taxon>
        <taxon>Metazoa</taxon>
        <taxon>Ecdysozoa</taxon>
        <taxon>Arthropoda</taxon>
        <taxon>Crustacea</taxon>
        <taxon>Multicrustacea</taxon>
        <taxon>Malacostraca</taxon>
        <taxon>Eumalacostraca</taxon>
        <taxon>Eucarida</taxon>
        <taxon>Euphausiacea</taxon>
        <taxon>Euphausiidae</taxon>
        <taxon>Meganyctiphanes</taxon>
    </lineage>
</organism>
<dbReference type="Pfam" id="PF00583">
    <property type="entry name" value="Acetyltransf_1"/>
    <property type="match status" value="1"/>
</dbReference>
<comment type="similarity">
    <text evidence="3">Belongs to the acetyltransferase family. NAA40 subfamily.</text>
</comment>
<keyword evidence="10" id="KW-0449">Lipoprotein</keyword>
<dbReference type="PANTHER" id="PTHR20531:SF1">
    <property type="entry name" value="N-ALPHA-ACETYLTRANSFERASE 40"/>
    <property type="match status" value="1"/>
</dbReference>
<dbReference type="InterPro" id="IPR016181">
    <property type="entry name" value="Acyl_CoA_acyltransferase"/>
</dbReference>
<evidence type="ECO:0000256" key="10">
    <source>
        <dbReference type="ARBA" id="ARBA00023288"/>
    </source>
</evidence>
<dbReference type="FunFam" id="3.40.630.30:FF:000033">
    <property type="entry name" value="N-alpha-acetyltransferase 40 isoform X1"/>
    <property type="match status" value="1"/>
</dbReference>
<keyword evidence="11" id="KW-0012">Acyltransferase</keyword>
<keyword evidence="8" id="KW-0519">Myristate</keyword>
<accession>A0AAV2PJ75</accession>
<dbReference type="SUPFAM" id="SSF55729">
    <property type="entry name" value="Acyl-CoA N-acyltransferases (Nat)"/>
    <property type="match status" value="1"/>
</dbReference>
<dbReference type="GO" id="GO:0005634">
    <property type="term" value="C:nucleus"/>
    <property type="evidence" value="ECO:0007669"/>
    <property type="project" value="UniProtKB-SubCell"/>
</dbReference>
<dbReference type="EMBL" id="CAXKWB010000095">
    <property type="protein sequence ID" value="CAL4059265.1"/>
    <property type="molecule type" value="Genomic_DNA"/>
</dbReference>
<evidence type="ECO:0000259" key="16">
    <source>
        <dbReference type="PROSITE" id="PS51186"/>
    </source>
</evidence>
<evidence type="ECO:0000256" key="6">
    <source>
        <dbReference type="ARBA" id="ARBA00022490"/>
    </source>
</evidence>
<comment type="catalytic activity">
    <reaction evidence="13">
        <text>N-terminal L-seryl-[histone H4] + acetyl-CoA = N-terminal N(alpha)-acetyl-L-seryl-[histone H4] + CoA + H(+)</text>
        <dbReference type="Rhea" id="RHEA:50596"/>
        <dbReference type="Rhea" id="RHEA-COMP:12740"/>
        <dbReference type="Rhea" id="RHEA-COMP:12743"/>
        <dbReference type="ChEBI" id="CHEBI:15378"/>
        <dbReference type="ChEBI" id="CHEBI:57287"/>
        <dbReference type="ChEBI" id="CHEBI:57288"/>
        <dbReference type="ChEBI" id="CHEBI:64738"/>
        <dbReference type="ChEBI" id="CHEBI:83690"/>
        <dbReference type="EC" id="2.3.1.257"/>
    </reaction>
</comment>
<keyword evidence="9" id="KW-0539">Nucleus</keyword>
<evidence type="ECO:0000256" key="1">
    <source>
        <dbReference type="ARBA" id="ARBA00004123"/>
    </source>
</evidence>
<keyword evidence="18" id="KW-1185">Reference proteome</keyword>
<evidence type="ECO:0000256" key="9">
    <source>
        <dbReference type="ARBA" id="ARBA00023242"/>
    </source>
</evidence>
<dbReference type="InterPro" id="IPR000182">
    <property type="entry name" value="GNAT_dom"/>
</dbReference>
<gene>
    <name evidence="17" type="ORF">MNOR_LOCUS438</name>
</gene>
<protein>
    <recommendedName>
        <fullName evidence="5">N-alpha-acetyltransferase 40</fullName>
        <ecNumber evidence="4">2.3.1.257</ecNumber>
    </recommendedName>
    <alternativeName>
        <fullName evidence="14">N-acetyltransferase 11</fullName>
    </alternativeName>
    <alternativeName>
        <fullName evidence="15">N-alpha-acetyltransferase D</fullName>
    </alternativeName>
</protein>
<evidence type="ECO:0000313" key="17">
    <source>
        <dbReference type="EMBL" id="CAL4059265.1"/>
    </source>
</evidence>
<dbReference type="InterPro" id="IPR039949">
    <property type="entry name" value="NAA40"/>
</dbReference>
<dbReference type="EC" id="2.3.1.257" evidence="4"/>
<evidence type="ECO:0000256" key="13">
    <source>
        <dbReference type="ARBA" id="ARBA00049524"/>
    </source>
</evidence>
<evidence type="ECO:0000256" key="4">
    <source>
        <dbReference type="ARBA" id="ARBA00012950"/>
    </source>
</evidence>
<dbReference type="GO" id="GO:0043998">
    <property type="term" value="F:histone H2A acetyltransferase activity"/>
    <property type="evidence" value="ECO:0007669"/>
    <property type="project" value="InterPro"/>
</dbReference>
<reference evidence="17 18" key="1">
    <citation type="submission" date="2024-05" db="EMBL/GenBank/DDBJ databases">
        <authorList>
            <person name="Wallberg A."/>
        </authorList>
    </citation>
    <scope>NUCLEOTIDE SEQUENCE [LARGE SCALE GENOMIC DNA]</scope>
</reference>
<dbReference type="PROSITE" id="PS51186">
    <property type="entry name" value="GNAT"/>
    <property type="match status" value="1"/>
</dbReference>
<evidence type="ECO:0000256" key="11">
    <source>
        <dbReference type="ARBA" id="ARBA00023315"/>
    </source>
</evidence>
<sequence>WKFINWKSTKYFSAHSPIIELYILHNKVANKKKKIGGGKLKRAALKEEKARTIAKKLLVEAAQAIPNPLEKFASLKKYNRNDLNVTLEYSKADNLDEDTKVWAFELCKSNMQPAYEESNQGWQAREKRNEMEEEEACYLIAKDASTNKPVAFSHFRFDMDYGDEVLYCYELQLESQYRGKGLGRFMMQVLELMAFSNQMLKVVLTVFKHNKDGMAFFKSCKYEIDETTPEDNDEEEFDYEILSKYNKIKLAEEENEDKKTSL</sequence>
<evidence type="ECO:0000256" key="12">
    <source>
        <dbReference type="ARBA" id="ARBA00047821"/>
    </source>
</evidence>
<dbReference type="GO" id="GO:0010485">
    <property type="term" value="F:histone H4 acetyltransferase activity"/>
    <property type="evidence" value="ECO:0007669"/>
    <property type="project" value="InterPro"/>
</dbReference>
<evidence type="ECO:0000256" key="7">
    <source>
        <dbReference type="ARBA" id="ARBA00022679"/>
    </source>
</evidence>
<dbReference type="AlphaFoldDB" id="A0AAV2PJ75"/>
<proteinExistence type="inferred from homology"/>
<comment type="catalytic activity">
    <reaction evidence="12">
        <text>N-terminal L-seryl-[histone H2A] + acetyl-CoA = N-terminal N(alpha)-acetyl-L-seryl-[histone H2A] + CoA + H(+)</text>
        <dbReference type="Rhea" id="RHEA:50600"/>
        <dbReference type="Rhea" id="RHEA-COMP:12742"/>
        <dbReference type="Rhea" id="RHEA-COMP:12744"/>
        <dbReference type="ChEBI" id="CHEBI:15378"/>
        <dbReference type="ChEBI" id="CHEBI:57287"/>
        <dbReference type="ChEBI" id="CHEBI:57288"/>
        <dbReference type="ChEBI" id="CHEBI:64738"/>
        <dbReference type="ChEBI" id="CHEBI:83690"/>
        <dbReference type="EC" id="2.3.1.257"/>
    </reaction>
</comment>
<evidence type="ECO:0000256" key="8">
    <source>
        <dbReference type="ARBA" id="ARBA00022707"/>
    </source>
</evidence>
<evidence type="ECO:0000256" key="15">
    <source>
        <dbReference type="ARBA" id="ARBA00082154"/>
    </source>
</evidence>
<dbReference type="GO" id="GO:0005737">
    <property type="term" value="C:cytoplasm"/>
    <property type="evidence" value="ECO:0007669"/>
    <property type="project" value="UniProtKB-SubCell"/>
</dbReference>
<evidence type="ECO:0000256" key="2">
    <source>
        <dbReference type="ARBA" id="ARBA00004496"/>
    </source>
</evidence>
<feature type="non-terminal residue" evidence="17">
    <location>
        <position position="262"/>
    </location>
</feature>